<protein>
    <submittedName>
        <fullName evidence="2">Uncharacterized protein</fullName>
    </submittedName>
</protein>
<reference evidence="2 3" key="1">
    <citation type="submission" date="2023-10" db="EMBL/GenBank/DDBJ databases">
        <title>Virgibacillus halophilus 5B73C genome.</title>
        <authorList>
            <person name="Miliotis G."/>
            <person name="Sengupta P."/>
            <person name="Hameed A."/>
            <person name="Chuvochina M."/>
            <person name="Mcdonagh F."/>
            <person name="Simpson A.C."/>
            <person name="Singh N.K."/>
            <person name="Rekha P.D."/>
            <person name="Raman K."/>
            <person name="Hugenholtz P."/>
            <person name="Venkateswaran K."/>
        </authorList>
    </citation>
    <scope>NUCLEOTIDE SEQUENCE [LARGE SCALE GENOMIC DNA]</scope>
    <source>
        <strain evidence="2 3">5B73C</strain>
    </source>
</reference>
<comment type="caution">
    <text evidence="2">The sequence shown here is derived from an EMBL/GenBank/DDBJ whole genome shotgun (WGS) entry which is preliminary data.</text>
</comment>
<proteinExistence type="predicted"/>
<sequence length="46" mass="5550">MNDEKQKHTAKSCKSYQETNEEIAHNEWLQKQQPTPQPKDMEEIDY</sequence>
<keyword evidence="3" id="KW-1185">Reference proteome</keyword>
<name>A0ABU5C8Q6_9BACI</name>
<dbReference type="RefSeq" id="WP_390358012.1">
    <property type="nucleotide sequence ID" value="NZ_JBHUIZ010000018.1"/>
</dbReference>
<dbReference type="Proteomes" id="UP001281447">
    <property type="component" value="Unassembled WGS sequence"/>
</dbReference>
<evidence type="ECO:0000313" key="3">
    <source>
        <dbReference type="Proteomes" id="UP001281447"/>
    </source>
</evidence>
<accession>A0ABU5C8Q6</accession>
<evidence type="ECO:0000256" key="1">
    <source>
        <dbReference type="SAM" id="MobiDB-lite"/>
    </source>
</evidence>
<evidence type="ECO:0000313" key="2">
    <source>
        <dbReference type="EMBL" id="MDY0395708.1"/>
    </source>
</evidence>
<feature type="region of interest" description="Disordered" evidence="1">
    <location>
        <begin position="1"/>
        <end position="46"/>
    </location>
</feature>
<gene>
    <name evidence="2" type="ORF">RWE15_16395</name>
</gene>
<organism evidence="2 3">
    <name type="scientific">Tigheibacillus halophilus</name>
    <dbReference type="NCBI Taxonomy" id="361280"/>
    <lineage>
        <taxon>Bacteria</taxon>
        <taxon>Bacillati</taxon>
        <taxon>Bacillota</taxon>
        <taxon>Bacilli</taxon>
        <taxon>Bacillales</taxon>
        <taxon>Bacillaceae</taxon>
        <taxon>Tigheibacillus</taxon>
    </lineage>
</organism>
<dbReference type="EMBL" id="JAWDIP010000003">
    <property type="protein sequence ID" value="MDY0395708.1"/>
    <property type="molecule type" value="Genomic_DNA"/>
</dbReference>